<sequence length="111" mass="11553">MMARFIHNGDAIDYAPETDTPAGTVVVVGDLIGVAKLDIKAGELGVLHVRGVFDFPKATGAGSGSGMGVNIYWDEGDQIATQDSDSGTNKLLGKAIAAAIDSDLFVRVRMT</sequence>
<evidence type="ECO:0000313" key="1">
    <source>
        <dbReference type="EMBL" id="QDU33043.1"/>
    </source>
</evidence>
<dbReference type="OrthoDB" id="288162at2"/>
<name>A0A517YS47_9BACT</name>
<organism evidence="1 2">
    <name type="scientific">Poriferisphaera corsica</name>
    <dbReference type="NCBI Taxonomy" id="2528020"/>
    <lineage>
        <taxon>Bacteria</taxon>
        <taxon>Pseudomonadati</taxon>
        <taxon>Planctomycetota</taxon>
        <taxon>Phycisphaerae</taxon>
        <taxon>Phycisphaerales</taxon>
        <taxon>Phycisphaeraceae</taxon>
        <taxon>Poriferisphaera</taxon>
    </lineage>
</organism>
<dbReference type="InterPro" id="IPR011231">
    <property type="entry name" value="Phage_VT1-Sakai_H0018"/>
</dbReference>
<dbReference type="PIRSF" id="PIRSF030771">
    <property type="entry name" value="UCP030771"/>
    <property type="match status" value="1"/>
</dbReference>
<evidence type="ECO:0008006" key="3">
    <source>
        <dbReference type="Google" id="ProtNLM"/>
    </source>
</evidence>
<gene>
    <name evidence="1" type="ORF">KS4_10840</name>
</gene>
<proteinExistence type="predicted"/>
<dbReference type="EMBL" id="CP036425">
    <property type="protein sequence ID" value="QDU33043.1"/>
    <property type="molecule type" value="Genomic_DNA"/>
</dbReference>
<keyword evidence="2" id="KW-1185">Reference proteome</keyword>
<accession>A0A517YS47</accession>
<evidence type="ECO:0000313" key="2">
    <source>
        <dbReference type="Proteomes" id="UP000317369"/>
    </source>
</evidence>
<dbReference type="RefSeq" id="WP_145075522.1">
    <property type="nucleotide sequence ID" value="NZ_CP036425.1"/>
</dbReference>
<dbReference type="Pfam" id="PF09956">
    <property type="entry name" value="Phage_cement_2"/>
    <property type="match status" value="1"/>
</dbReference>
<dbReference type="KEGG" id="pcor:KS4_10840"/>
<protein>
    <recommendedName>
        <fullName evidence="3">DUF2190 family protein</fullName>
    </recommendedName>
</protein>
<dbReference type="Proteomes" id="UP000317369">
    <property type="component" value="Chromosome"/>
</dbReference>
<reference evidence="1 2" key="1">
    <citation type="submission" date="2019-02" db="EMBL/GenBank/DDBJ databases">
        <title>Deep-cultivation of Planctomycetes and their phenomic and genomic characterization uncovers novel biology.</title>
        <authorList>
            <person name="Wiegand S."/>
            <person name="Jogler M."/>
            <person name="Boedeker C."/>
            <person name="Pinto D."/>
            <person name="Vollmers J."/>
            <person name="Rivas-Marin E."/>
            <person name="Kohn T."/>
            <person name="Peeters S.H."/>
            <person name="Heuer A."/>
            <person name="Rast P."/>
            <person name="Oberbeckmann S."/>
            <person name="Bunk B."/>
            <person name="Jeske O."/>
            <person name="Meyerdierks A."/>
            <person name="Storesund J.E."/>
            <person name="Kallscheuer N."/>
            <person name="Luecker S."/>
            <person name="Lage O.M."/>
            <person name="Pohl T."/>
            <person name="Merkel B.J."/>
            <person name="Hornburger P."/>
            <person name="Mueller R.-W."/>
            <person name="Bruemmer F."/>
            <person name="Labrenz M."/>
            <person name="Spormann A.M."/>
            <person name="Op den Camp H."/>
            <person name="Overmann J."/>
            <person name="Amann R."/>
            <person name="Jetten M.S.M."/>
            <person name="Mascher T."/>
            <person name="Medema M.H."/>
            <person name="Devos D.P."/>
            <person name="Kaster A.-K."/>
            <person name="Ovreas L."/>
            <person name="Rohde M."/>
            <person name="Galperin M.Y."/>
            <person name="Jogler C."/>
        </authorList>
    </citation>
    <scope>NUCLEOTIDE SEQUENCE [LARGE SCALE GENOMIC DNA]</scope>
    <source>
        <strain evidence="1 2">KS4</strain>
    </source>
</reference>
<dbReference type="AlphaFoldDB" id="A0A517YS47"/>